<dbReference type="Proteomes" id="UP000764045">
    <property type="component" value="Unassembled WGS sequence"/>
</dbReference>
<evidence type="ECO:0000313" key="2">
    <source>
        <dbReference type="EMBL" id="MBM6660417.1"/>
    </source>
</evidence>
<dbReference type="NCBIfam" id="NF005501">
    <property type="entry name" value="PRK07116.1"/>
    <property type="match status" value="1"/>
</dbReference>
<sequence>MMLAVSCTARQGGPRPAGQTAGQTSGGNKVLVAYFSCTGTTETAAKAVAEATGGTLYRIRPAKEYTAADLDWRDKSSRCSVEMADPASRPALADSSAAVGRYDVVFLGYPVWWNQCPRIVYTFMEAYDFDGKRVVPFATSGGSTIANSVGELKRLYGQGITWGDGRLLNSGADDARKWAAAVVAGGNQ</sequence>
<organism evidence="2 3">
    <name type="scientific">Marseilla massiliensis</name>
    <dbReference type="NCBI Taxonomy" id="1841864"/>
    <lineage>
        <taxon>Bacteria</taxon>
        <taxon>Pseudomonadati</taxon>
        <taxon>Bacteroidota</taxon>
        <taxon>Bacteroidia</taxon>
        <taxon>Bacteroidales</taxon>
        <taxon>Prevotellaceae</taxon>
        <taxon>Marseilla</taxon>
    </lineage>
</organism>
<dbReference type="InterPro" id="IPR029039">
    <property type="entry name" value="Flavoprotein-like_sf"/>
</dbReference>
<dbReference type="InterPro" id="IPR008254">
    <property type="entry name" value="Flavodoxin/NO_synth"/>
</dbReference>
<dbReference type="SUPFAM" id="SSF52218">
    <property type="entry name" value="Flavoproteins"/>
    <property type="match status" value="1"/>
</dbReference>
<dbReference type="PANTHER" id="PTHR39201:SF1">
    <property type="entry name" value="FLAVODOXIN-LIKE DOMAIN-CONTAINING PROTEIN"/>
    <property type="match status" value="1"/>
</dbReference>
<accession>A0A939B3U9</accession>
<evidence type="ECO:0000259" key="1">
    <source>
        <dbReference type="PROSITE" id="PS50902"/>
    </source>
</evidence>
<gene>
    <name evidence="2" type="ORF">H6B30_01365</name>
</gene>
<proteinExistence type="predicted"/>
<dbReference type="PANTHER" id="PTHR39201">
    <property type="entry name" value="EXPORTED PROTEIN-RELATED"/>
    <property type="match status" value="1"/>
</dbReference>
<dbReference type="Pfam" id="PF12682">
    <property type="entry name" value="Flavodoxin_4"/>
    <property type="match status" value="1"/>
</dbReference>
<protein>
    <submittedName>
        <fullName evidence="2">Flavodoxin</fullName>
    </submittedName>
</protein>
<feature type="domain" description="Flavodoxin-like" evidence="1">
    <location>
        <begin position="30"/>
        <end position="188"/>
    </location>
</feature>
<dbReference type="GO" id="GO:0010181">
    <property type="term" value="F:FMN binding"/>
    <property type="evidence" value="ECO:0007669"/>
    <property type="project" value="InterPro"/>
</dbReference>
<keyword evidence="3" id="KW-1185">Reference proteome</keyword>
<reference evidence="2 3" key="1">
    <citation type="journal article" date="2021" name="Sci. Rep.">
        <title>The distribution of antibiotic resistance genes in chicken gut microbiota commensals.</title>
        <authorList>
            <person name="Juricova H."/>
            <person name="Matiasovicova J."/>
            <person name="Kubasova T."/>
            <person name="Cejkova D."/>
            <person name="Rychlik I."/>
        </authorList>
    </citation>
    <scope>NUCLEOTIDE SEQUENCE [LARGE SCALE GENOMIC DNA]</scope>
    <source>
        <strain evidence="2 3">An819</strain>
    </source>
</reference>
<comment type="caution">
    <text evidence="2">The sequence shown here is derived from an EMBL/GenBank/DDBJ whole genome shotgun (WGS) entry which is preliminary data.</text>
</comment>
<dbReference type="Gene3D" id="3.40.50.360">
    <property type="match status" value="1"/>
</dbReference>
<evidence type="ECO:0000313" key="3">
    <source>
        <dbReference type="Proteomes" id="UP000764045"/>
    </source>
</evidence>
<dbReference type="AlphaFoldDB" id="A0A939B3U9"/>
<name>A0A939B3U9_9BACT</name>
<dbReference type="PROSITE" id="PS50902">
    <property type="entry name" value="FLAVODOXIN_LIKE"/>
    <property type="match status" value="1"/>
</dbReference>
<dbReference type="EMBL" id="JACJJL010000002">
    <property type="protein sequence ID" value="MBM6660417.1"/>
    <property type="molecule type" value="Genomic_DNA"/>
</dbReference>